<dbReference type="AlphaFoldDB" id="A0A318EGJ8"/>
<dbReference type="RefSeq" id="WP_110264595.1">
    <property type="nucleotide sequence ID" value="NZ_CAWNXA010000003.1"/>
</dbReference>
<sequence length="312" mass="34198">MSTTDPDANPNAVKPCATDGLQRIAARESILGEDMKIRRALPSRERRTIGAWCFLDHFGPVDVRNGDGMRVGPHPHTGLQTFTWPISGEILHRDSLGYEQLIRPGQVNLMTAGRGISHSEESPRERSPVMQGAQLWIALPDSHRHIAPAFEHYPQIPSDTRSGFTLTVMAGDFDGLSSPVKLHSPLVGAELLSAGKAAIELPLRRDFEYGVLVLEGAVTFCGERATPGELLYLPPGHDAARLSTDAASRTLLIGGTPFTDGLLMWWNFIGRSKTEIEQFTRDWNAGAEVFGEVRGYPGSRLTAPPPPWSHHE</sequence>
<comment type="similarity">
    <text evidence="1 3">Belongs to the pirin family.</text>
</comment>
<dbReference type="InterPro" id="IPR008778">
    <property type="entry name" value="Pirin_C_dom"/>
</dbReference>
<comment type="caution">
    <text evidence="6">The sequence shown here is derived from an EMBL/GenBank/DDBJ whole genome shotgun (WGS) entry which is preliminary data.</text>
</comment>
<dbReference type="Pfam" id="PF02678">
    <property type="entry name" value="Pirin"/>
    <property type="match status" value="1"/>
</dbReference>
<dbReference type="Gene3D" id="2.60.120.10">
    <property type="entry name" value="Jelly Rolls"/>
    <property type="match status" value="2"/>
</dbReference>
<name>A0A318EGJ8_9GAMM</name>
<feature type="binding site" evidence="2">
    <location>
        <position position="118"/>
    </location>
    <ligand>
        <name>Fe cation</name>
        <dbReference type="ChEBI" id="CHEBI:24875"/>
    </ligand>
</feature>
<proteinExistence type="inferred from homology"/>
<feature type="domain" description="Pirin N-terminal" evidence="4">
    <location>
        <begin position="36"/>
        <end position="137"/>
    </location>
</feature>
<feature type="binding site" evidence="2">
    <location>
        <position position="76"/>
    </location>
    <ligand>
        <name>Fe cation</name>
        <dbReference type="ChEBI" id="CHEBI:24875"/>
    </ligand>
</feature>
<protein>
    <recommendedName>
        <fullName evidence="8">Pirin</fullName>
    </recommendedName>
</protein>
<dbReference type="InterPro" id="IPR012093">
    <property type="entry name" value="Pirin"/>
</dbReference>
<dbReference type="PIRSF" id="PIRSF006232">
    <property type="entry name" value="Pirin"/>
    <property type="match status" value="1"/>
</dbReference>
<dbReference type="OrthoDB" id="9780903at2"/>
<dbReference type="InterPro" id="IPR014710">
    <property type="entry name" value="RmlC-like_jellyroll"/>
</dbReference>
<dbReference type="SUPFAM" id="SSF51182">
    <property type="entry name" value="RmlC-like cupins"/>
    <property type="match status" value="1"/>
</dbReference>
<dbReference type="GO" id="GO:0046872">
    <property type="term" value="F:metal ion binding"/>
    <property type="evidence" value="ECO:0007669"/>
    <property type="project" value="UniProtKB-KW"/>
</dbReference>
<dbReference type="Pfam" id="PF05726">
    <property type="entry name" value="Pirin_C"/>
    <property type="match status" value="1"/>
</dbReference>
<evidence type="ECO:0000313" key="6">
    <source>
        <dbReference type="EMBL" id="PXV69678.1"/>
    </source>
</evidence>
<evidence type="ECO:0008006" key="8">
    <source>
        <dbReference type="Google" id="ProtNLM"/>
    </source>
</evidence>
<evidence type="ECO:0000256" key="3">
    <source>
        <dbReference type="RuleBase" id="RU003457"/>
    </source>
</evidence>
<dbReference type="InterPro" id="IPR011051">
    <property type="entry name" value="RmlC_Cupin_sf"/>
</dbReference>
<keyword evidence="2" id="KW-0408">Iron</keyword>
<evidence type="ECO:0000259" key="4">
    <source>
        <dbReference type="Pfam" id="PF02678"/>
    </source>
</evidence>
<feature type="binding site" evidence="2">
    <location>
        <position position="74"/>
    </location>
    <ligand>
        <name>Fe cation</name>
        <dbReference type="ChEBI" id="CHEBI:24875"/>
    </ligand>
</feature>
<feature type="domain" description="Pirin C-terminal" evidence="5">
    <location>
        <begin position="196"/>
        <end position="286"/>
    </location>
</feature>
<organism evidence="6 7">
    <name type="scientific">Sinimarinibacterium flocculans</name>
    <dbReference type="NCBI Taxonomy" id="985250"/>
    <lineage>
        <taxon>Bacteria</taxon>
        <taxon>Pseudomonadati</taxon>
        <taxon>Pseudomonadota</taxon>
        <taxon>Gammaproteobacteria</taxon>
        <taxon>Nevskiales</taxon>
        <taxon>Nevskiaceae</taxon>
        <taxon>Sinimarinibacterium</taxon>
    </lineage>
</organism>
<evidence type="ECO:0000256" key="1">
    <source>
        <dbReference type="ARBA" id="ARBA00008416"/>
    </source>
</evidence>
<comment type="cofactor">
    <cofactor evidence="2">
        <name>Fe cation</name>
        <dbReference type="ChEBI" id="CHEBI:24875"/>
    </cofactor>
    <text evidence="2">Binds 1 Fe cation per subunit.</text>
</comment>
<evidence type="ECO:0000256" key="2">
    <source>
        <dbReference type="PIRSR" id="PIRSR006232-1"/>
    </source>
</evidence>
<gene>
    <name evidence="6" type="ORF">C8D93_103253</name>
</gene>
<dbReference type="EMBL" id="QICN01000003">
    <property type="protein sequence ID" value="PXV69678.1"/>
    <property type="molecule type" value="Genomic_DNA"/>
</dbReference>
<dbReference type="PANTHER" id="PTHR13903">
    <property type="entry name" value="PIRIN-RELATED"/>
    <property type="match status" value="1"/>
</dbReference>
<accession>A0A318EGJ8</accession>
<dbReference type="CDD" id="cd02247">
    <property type="entry name" value="cupin_pirin_C"/>
    <property type="match status" value="1"/>
</dbReference>
<evidence type="ECO:0000313" key="7">
    <source>
        <dbReference type="Proteomes" id="UP000248330"/>
    </source>
</evidence>
<reference evidence="6 7" key="1">
    <citation type="submission" date="2018-04" db="EMBL/GenBank/DDBJ databases">
        <title>Genomic Encyclopedia of Type Strains, Phase IV (KMG-IV): sequencing the most valuable type-strain genomes for metagenomic binning, comparative biology and taxonomic classification.</title>
        <authorList>
            <person name="Goeker M."/>
        </authorList>
    </citation>
    <scope>NUCLEOTIDE SEQUENCE [LARGE SCALE GENOMIC DNA]</scope>
    <source>
        <strain evidence="6 7">DSM 104150</strain>
    </source>
</reference>
<evidence type="ECO:0000259" key="5">
    <source>
        <dbReference type="Pfam" id="PF05726"/>
    </source>
</evidence>
<dbReference type="Proteomes" id="UP000248330">
    <property type="component" value="Unassembled WGS sequence"/>
</dbReference>
<dbReference type="PANTHER" id="PTHR13903:SF8">
    <property type="entry name" value="PIRIN"/>
    <property type="match status" value="1"/>
</dbReference>
<keyword evidence="7" id="KW-1185">Reference proteome</keyword>
<dbReference type="CDD" id="cd02909">
    <property type="entry name" value="cupin_pirin_N"/>
    <property type="match status" value="1"/>
</dbReference>
<dbReference type="InterPro" id="IPR003829">
    <property type="entry name" value="Pirin_N_dom"/>
</dbReference>
<feature type="binding site" evidence="2">
    <location>
        <position position="120"/>
    </location>
    <ligand>
        <name>Fe cation</name>
        <dbReference type="ChEBI" id="CHEBI:24875"/>
    </ligand>
</feature>
<keyword evidence="2" id="KW-0479">Metal-binding</keyword>